<dbReference type="Pfam" id="PF00856">
    <property type="entry name" value="SET"/>
    <property type="match status" value="1"/>
</dbReference>
<accession>A0AAD2FEW4</accession>
<dbReference type="InterPro" id="IPR046341">
    <property type="entry name" value="SET_dom_sf"/>
</dbReference>
<organism evidence="2 3">
    <name type="scientific">Cylindrotheca closterium</name>
    <dbReference type="NCBI Taxonomy" id="2856"/>
    <lineage>
        <taxon>Eukaryota</taxon>
        <taxon>Sar</taxon>
        <taxon>Stramenopiles</taxon>
        <taxon>Ochrophyta</taxon>
        <taxon>Bacillariophyta</taxon>
        <taxon>Bacillariophyceae</taxon>
        <taxon>Bacillariophycidae</taxon>
        <taxon>Bacillariales</taxon>
        <taxon>Bacillariaceae</taxon>
        <taxon>Cylindrotheca</taxon>
    </lineage>
</organism>
<feature type="domain" description="SET" evidence="1">
    <location>
        <begin position="78"/>
        <end position="308"/>
    </location>
</feature>
<dbReference type="CDD" id="cd10527">
    <property type="entry name" value="SET_LSMT"/>
    <property type="match status" value="1"/>
</dbReference>
<dbReference type="EMBL" id="CAKOGP040000502">
    <property type="protein sequence ID" value="CAJ1935717.1"/>
    <property type="molecule type" value="Genomic_DNA"/>
</dbReference>
<evidence type="ECO:0000313" key="2">
    <source>
        <dbReference type="EMBL" id="CAJ1935717.1"/>
    </source>
</evidence>
<name>A0AAD2FEW4_9STRA</name>
<evidence type="ECO:0000259" key="1">
    <source>
        <dbReference type="PROSITE" id="PS50280"/>
    </source>
</evidence>
<dbReference type="InterPro" id="IPR001214">
    <property type="entry name" value="SET_dom"/>
</dbReference>
<sequence length="371" mass="42018">MMTATTIRPPYILLIALLIGTETDYCLALASNNKKRSRKKAVGPSRGFGGIVLPPIEQSYTVDDSPSTKGLLEFLEDEEVEGLDTLEIGHSRNGLRGVFAKESIEEGEYICAIPFVSTILVDETFVDSSEVDSDLRSANKIENAVKFHKMMETEAEKWSKYFDCLPTQEDDNFDATPDFWSDEDIKTLEVPVLVENMLHRKQEIEKASKETGIELQELQLAAWLVQSRAFTTLKKVAMLDPDDPDNLKKEGLLQRTILIPFIDFLNHASMSPNAEMQVIETKAYEESFYALVAKRKIAKGKEVRIQYGTGHETSFDLFSKYGFLPEDNQSNDFEYLRSSEVTLKNLQDIENVGQQQAVSLRKYLKNLLAKM</sequence>
<comment type="caution">
    <text evidence="2">The sequence shown here is derived from an EMBL/GenBank/DDBJ whole genome shotgun (WGS) entry which is preliminary data.</text>
</comment>
<evidence type="ECO:0000313" key="3">
    <source>
        <dbReference type="Proteomes" id="UP001295423"/>
    </source>
</evidence>
<dbReference type="AlphaFoldDB" id="A0AAD2FEW4"/>
<reference evidence="2" key="1">
    <citation type="submission" date="2023-08" db="EMBL/GenBank/DDBJ databases">
        <authorList>
            <person name="Audoor S."/>
            <person name="Bilcke G."/>
        </authorList>
    </citation>
    <scope>NUCLEOTIDE SEQUENCE</scope>
</reference>
<keyword evidence="3" id="KW-1185">Reference proteome</keyword>
<gene>
    <name evidence="2" type="ORF">CYCCA115_LOCUS4875</name>
</gene>
<dbReference type="Proteomes" id="UP001295423">
    <property type="component" value="Unassembled WGS sequence"/>
</dbReference>
<protein>
    <recommendedName>
        <fullName evidence="1">SET domain-containing protein</fullName>
    </recommendedName>
</protein>
<dbReference type="PROSITE" id="PS50280">
    <property type="entry name" value="SET"/>
    <property type="match status" value="1"/>
</dbReference>
<dbReference type="SUPFAM" id="SSF82199">
    <property type="entry name" value="SET domain"/>
    <property type="match status" value="1"/>
</dbReference>
<proteinExistence type="predicted"/>
<dbReference type="Gene3D" id="3.90.1410.10">
    <property type="entry name" value="set domain protein methyltransferase, domain 1"/>
    <property type="match status" value="1"/>
</dbReference>
<dbReference type="PANTHER" id="PTHR13271:SF151">
    <property type="entry name" value="SET DOMAIN-CONTAINING PROTEIN 4"/>
    <property type="match status" value="1"/>
</dbReference>
<dbReference type="GO" id="GO:0016279">
    <property type="term" value="F:protein-lysine N-methyltransferase activity"/>
    <property type="evidence" value="ECO:0007669"/>
    <property type="project" value="TreeGrafter"/>
</dbReference>
<dbReference type="InterPro" id="IPR050600">
    <property type="entry name" value="SETD3_SETD6_MTase"/>
</dbReference>
<dbReference type="PANTHER" id="PTHR13271">
    <property type="entry name" value="UNCHARACTERIZED PUTATIVE METHYLTRANSFERASE"/>
    <property type="match status" value="1"/>
</dbReference>